<evidence type="ECO:0000259" key="1">
    <source>
        <dbReference type="Pfam" id="PF07883"/>
    </source>
</evidence>
<feature type="domain" description="Cupin type-2" evidence="1">
    <location>
        <begin position="58"/>
        <end position="115"/>
    </location>
</feature>
<sequence length="354" mass="39713">MSKRTLNKVTVIRREAIPTLRSVIVDGKEHGLGLHKDFRRDPVLSQFIPDSTRLSMAWVHLEPGETLDAHEHPIETMIVMCAGQGRMFGDVTTELLEGDVVAIPRGCAHGFVGAGTHGYWALSIQFEARGLYERPDDALVSFKDESASQYEELLRRNDQYMEEHKSNAIFRFVESERVNDAAQRGRLIDTIQVWSGYFQKVIMSRMVFGRDERYLALARQHFAGEYGHDENLAASRHGKGTPVWDPLLEACSAWFASKMLSIDDAEKTVLVHLVLEGAATVFHRVAHPIMAKFNETDHFAVHDLADDGHLEMGLEVLKGLSPAAYARCLRIQKEGWDMLNALTARMAELAEAAG</sequence>
<dbReference type="InterPro" id="IPR013096">
    <property type="entry name" value="Cupin_2"/>
</dbReference>
<dbReference type="EMBL" id="JAQNDK010000001">
    <property type="protein sequence ID" value="MDC0677425.1"/>
    <property type="molecule type" value="Genomic_DNA"/>
</dbReference>
<evidence type="ECO:0000313" key="3">
    <source>
        <dbReference type="Proteomes" id="UP001217485"/>
    </source>
</evidence>
<keyword evidence="3" id="KW-1185">Reference proteome</keyword>
<proteinExistence type="predicted"/>
<dbReference type="SUPFAM" id="SSF51182">
    <property type="entry name" value="RmlC-like cupins"/>
    <property type="match status" value="1"/>
</dbReference>
<dbReference type="Gene3D" id="2.60.120.10">
    <property type="entry name" value="Jelly Rolls"/>
    <property type="match status" value="1"/>
</dbReference>
<accession>A0ABT5BV33</accession>
<dbReference type="Pfam" id="PF07883">
    <property type="entry name" value="Cupin_2"/>
    <property type="match status" value="1"/>
</dbReference>
<dbReference type="RefSeq" id="WP_272094185.1">
    <property type="nucleotide sequence ID" value="NZ_JAQNDK010000001.1"/>
</dbReference>
<organism evidence="2 3">
    <name type="scientific">Sorangium atrum</name>
    <dbReference type="NCBI Taxonomy" id="2995308"/>
    <lineage>
        <taxon>Bacteria</taxon>
        <taxon>Pseudomonadati</taxon>
        <taxon>Myxococcota</taxon>
        <taxon>Polyangia</taxon>
        <taxon>Polyangiales</taxon>
        <taxon>Polyangiaceae</taxon>
        <taxon>Sorangium</taxon>
    </lineage>
</organism>
<evidence type="ECO:0000313" key="2">
    <source>
        <dbReference type="EMBL" id="MDC0677425.1"/>
    </source>
</evidence>
<comment type="caution">
    <text evidence="2">The sequence shown here is derived from an EMBL/GenBank/DDBJ whole genome shotgun (WGS) entry which is preliminary data.</text>
</comment>
<dbReference type="InterPro" id="IPR011051">
    <property type="entry name" value="RmlC_Cupin_sf"/>
</dbReference>
<protein>
    <recommendedName>
        <fullName evidence="1">Cupin type-2 domain-containing protein</fullName>
    </recommendedName>
</protein>
<name>A0ABT5BV33_9BACT</name>
<reference evidence="2 3" key="1">
    <citation type="submission" date="2023-01" db="EMBL/GenBank/DDBJ databases">
        <title>Minimal conservation of predation-associated metabolite biosynthetic gene clusters underscores biosynthetic potential of Myxococcota including descriptions for ten novel species: Archangium lansinium sp. nov., Myxococcus landrumus sp. nov., Nannocystis bai.</title>
        <authorList>
            <person name="Ahearne A."/>
            <person name="Stevens C."/>
            <person name="Dowd S."/>
        </authorList>
    </citation>
    <scope>NUCLEOTIDE SEQUENCE [LARGE SCALE GENOMIC DNA]</scope>
    <source>
        <strain evidence="2 3">WIWO2</strain>
    </source>
</reference>
<dbReference type="Proteomes" id="UP001217485">
    <property type="component" value="Unassembled WGS sequence"/>
</dbReference>
<dbReference type="InterPro" id="IPR014710">
    <property type="entry name" value="RmlC-like_jellyroll"/>
</dbReference>
<gene>
    <name evidence="2" type="ORF">POL72_06695</name>
</gene>